<comment type="subcellular location">
    <subcellularLocation>
        <location evidence="1">Membrane</location>
    </subcellularLocation>
</comment>
<dbReference type="SMART" id="SM00832">
    <property type="entry name" value="C8"/>
    <property type="match status" value="1"/>
</dbReference>
<dbReference type="Pfam" id="PF08742">
    <property type="entry name" value="C8"/>
    <property type="match status" value="1"/>
</dbReference>
<protein>
    <recommendedName>
        <fullName evidence="6">VWFD domain-containing protein</fullName>
    </recommendedName>
</protein>
<dbReference type="PANTHER" id="PTHR46160">
    <property type="entry name" value="ALPHA-TECTORIN-RELATED"/>
    <property type="match status" value="1"/>
</dbReference>
<dbReference type="EMBL" id="BFAA01025170">
    <property type="protein sequence ID" value="GCB81076.1"/>
    <property type="molecule type" value="Genomic_DNA"/>
</dbReference>
<feature type="non-terminal residue" evidence="7">
    <location>
        <position position="312"/>
    </location>
</feature>
<feature type="domain" description="VWFD" evidence="6">
    <location>
        <begin position="1"/>
        <end position="148"/>
    </location>
</feature>
<evidence type="ECO:0000256" key="5">
    <source>
        <dbReference type="ARBA" id="ARBA00023180"/>
    </source>
</evidence>
<evidence type="ECO:0000256" key="3">
    <source>
        <dbReference type="ARBA" id="ARBA00023136"/>
    </source>
</evidence>
<dbReference type="FunFam" id="2.10.25.10:FF:000055">
    <property type="entry name" value="alpha-tectorin isoform X1"/>
    <property type="match status" value="1"/>
</dbReference>
<gene>
    <name evidence="7" type="ORF">scyTo_0022960</name>
</gene>
<dbReference type="Pfam" id="PF00094">
    <property type="entry name" value="VWD"/>
    <property type="match status" value="1"/>
</dbReference>
<evidence type="ECO:0000256" key="4">
    <source>
        <dbReference type="ARBA" id="ARBA00023157"/>
    </source>
</evidence>
<evidence type="ECO:0000313" key="7">
    <source>
        <dbReference type="EMBL" id="GCB81076.1"/>
    </source>
</evidence>
<sequence>MVTPFAVSGTNEERGLPYASYLSQVHIEVYGLRVTMQKSRRLLLDNKRVRTPYEDNTRGFNIYSSGIYTVLETKFGLVVRFDGNHHLEIKLPNTYFGKAFVVLPLSCQSDDREDLDPPCRPEEQARWRARCEELLSAKYQQCHSAVKPAPFIASCVYDLCMYAGMTSTLCNNFQSYVEACRSEGVDLKWRNSTFCPLPCQQNSHYTECASTCPATCTDIYAPATCGSDRPCVEGCECDGGYVLSDDRCVALADCGCVDHYGDYHESGDSWLNERCNTKCTCAKGRLTCKRHKCGENSVCALSKGGKYKCRPV</sequence>
<dbReference type="OMA" id="EDHNIDG"/>
<dbReference type="InterPro" id="IPR052749">
    <property type="entry name" value="Alpha-tectorin"/>
</dbReference>
<organism evidence="7 8">
    <name type="scientific">Scyliorhinus torazame</name>
    <name type="common">Cloudy catshark</name>
    <name type="synonym">Catulus torazame</name>
    <dbReference type="NCBI Taxonomy" id="75743"/>
    <lineage>
        <taxon>Eukaryota</taxon>
        <taxon>Metazoa</taxon>
        <taxon>Chordata</taxon>
        <taxon>Craniata</taxon>
        <taxon>Vertebrata</taxon>
        <taxon>Chondrichthyes</taxon>
        <taxon>Elasmobranchii</taxon>
        <taxon>Galeomorphii</taxon>
        <taxon>Galeoidea</taxon>
        <taxon>Carcharhiniformes</taxon>
        <taxon>Scyliorhinidae</taxon>
        <taxon>Scyliorhinus</taxon>
    </lineage>
</organism>
<comment type="caution">
    <text evidence="7">The sequence shown here is derived from an EMBL/GenBank/DDBJ whole genome shotgun (WGS) entry which is preliminary data.</text>
</comment>
<dbReference type="CDD" id="cd19941">
    <property type="entry name" value="TIL"/>
    <property type="match status" value="1"/>
</dbReference>
<dbReference type="InterPro" id="IPR001846">
    <property type="entry name" value="VWF_type-D"/>
</dbReference>
<keyword evidence="4" id="KW-1015">Disulfide bond</keyword>
<dbReference type="SUPFAM" id="SSF57567">
    <property type="entry name" value="Serine protease inhibitors"/>
    <property type="match status" value="1"/>
</dbReference>
<dbReference type="Pfam" id="PF12714">
    <property type="entry name" value="TILa"/>
    <property type="match status" value="1"/>
</dbReference>
<name>A0A401Q6S3_SCYTO</name>
<dbReference type="InterPro" id="IPR036084">
    <property type="entry name" value="Ser_inhib-like_sf"/>
</dbReference>
<dbReference type="GO" id="GO:0016020">
    <property type="term" value="C:membrane"/>
    <property type="evidence" value="ECO:0007669"/>
    <property type="project" value="UniProtKB-SubCell"/>
</dbReference>
<keyword evidence="2" id="KW-0732">Signal</keyword>
<evidence type="ECO:0000256" key="1">
    <source>
        <dbReference type="ARBA" id="ARBA00004370"/>
    </source>
</evidence>
<dbReference type="AlphaFoldDB" id="A0A401Q6S3"/>
<dbReference type="STRING" id="75743.A0A401Q6S3"/>
<evidence type="ECO:0000259" key="6">
    <source>
        <dbReference type="PROSITE" id="PS51233"/>
    </source>
</evidence>
<evidence type="ECO:0000313" key="8">
    <source>
        <dbReference type="Proteomes" id="UP000288216"/>
    </source>
</evidence>
<dbReference type="Proteomes" id="UP000288216">
    <property type="component" value="Unassembled WGS sequence"/>
</dbReference>
<keyword evidence="3" id="KW-0472">Membrane</keyword>
<reference evidence="7 8" key="1">
    <citation type="journal article" date="2018" name="Nat. Ecol. Evol.">
        <title>Shark genomes provide insights into elasmobranch evolution and the origin of vertebrates.</title>
        <authorList>
            <person name="Hara Y"/>
            <person name="Yamaguchi K"/>
            <person name="Onimaru K"/>
            <person name="Kadota M"/>
            <person name="Koyanagi M"/>
            <person name="Keeley SD"/>
            <person name="Tatsumi K"/>
            <person name="Tanaka K"/>
            <person name="Motone F"/>
            <person name="Kageyama Y"/>
            <person name="Nozu R"/>
            <person name="Adachi N"/>
            <person name="Nishimura O"/>
            <person name="Nakagawa R"/>
            <person name="Tanegashima C"/>
            <person name="Kiyatake I"/>
            <person name="Matsumoto R"/>
            <person name="Murakumo K"/>
            <person name="Nishida K"/>
            <person name="Terakita A"/>
            <person name="Kuratani S"/>
            <person name="Sato K"/>
            <person name="Hyodo S Kuraku.S."/>
        </authorList>
    </citation>
    <scope>NUCLEOTIDE SEQUENCE [LARGE SCALE GENOMIC DNA]</scope>
</reference>
<dbReference type="PANTHER" id="PTHR46160:SF9">
    <property type="entry name" value="PROTEIN PRY2-RELATED"/>
    <property type="match status" value="1"/>
</dbReference>
<dbReference type="InterPro" id="IPR014853">
    <property type="entry name" value="VWF/SSPO/ZAN-like_Cys-rich_dom"/>
</dbReference>
<dbReference type="InterPro" id="IPR025615">
    <property type="entry name" value="TILa_dom"/>
</dbReference>
<proteinExistence type="predicted"/>
<dbReference type="Pfam" id="PF01826">
    <property type="entry name" value="TIL"/>
    <property type="match status" value="1"/>
</dbReference>
<evidence type="ECO:0000256" key="2">
    <source>
        <dbReference type="ARBA" id="ARBA00022729"/>
    </source>
</evidence>
<keyword evidence="5" id="KW-0325">Glycoprotein</keyword>
<dbReference type="Gene3D" id="2.10.25.10">
    <property type="entry name" value="Laminin"/>
    <property type="match status" value="1"/>
</dbReference>
<keyword evidence="8" id="KW-1185">Reference proteome</keyword>
<dbReference type="PROSITE" id="PS51233">
    <property type="entry name" value="VWFD"/>
    <property type="match status" value="1"/>
</dbReference>
<accession>A0A401Q6S3</accession>
<dbReference type="InterPro" id="IPR002919">
    <property type="entry name" value="TIL_dom"/>
</dbReference>
<dbReference type="OrthoDB" id="5945029at2759"/>